<dbReference type="InterPro" id="IPR036271">
    <property type="entry name" value="Tet_transcr_reg_TetR-rel_C_sf"/>
</dbReference>
<dbReference type="Gene3D" id="1.10.357.10">
    <property type="entry name" value="Tetracycline Repressor, domain 2"/>
    <property type="match status" value="1"/>
</dbReference>
<dbReference type="Gene3D" id="1.10.10.60">
    <property type="entry name" value="Homeodomain-like"/>
    <property type="match status" value="1"/>
</dbReference>
<proteinExistence type="predicted"/>
<dbReference type="PANTHER" id="PTHR47506">
    <property type="entry name" value="TRANSCRIPTIONAL REGULATORY PROTEIN"/>
    <property type="match status" value="1"/>
</dbReference>
<dbReference type="InterPro" id="IPR001647">
    <property type="entry name" value="HTH_TetR"/>
</dbReference>
<dbReference type="RefSeq" id="WP_264139140.1">
    <property type="nucleotide sequence ID" value="NZ_JAOYOD010000001.1"/>
</dbReference>
<organism evidence="6 7">
    <name type="scientific">Reichenbachiella ulvae</name>
    <dbReference type="NCBI Taxonomy" id="2980104"/>
    <lineage>
        <taxon>Bacteria</taxon>
        <taxon>Pseudomonadati</taxon>
        <taxon>Bacteroidota</taxon>
        <taxon>Cytophagia</taxon>
        <taxon>Cytophagales</taxon>
        <taxon>Reichenbachiellaceae</taxon>
        <taxon>Reichenbachiella</taxon>
    </lineage>
</organism>
<dbReference type="Pfam" id="PF16925">
    <property type="entry name" value="TetR_C_13"/>
    <property type="match status" value="1"/>
</dbReference>
<dbReference type="InterPro" id="IPR009057">
    <property type="entry name" value="Homeodomain-like_sf"/>
</dbReference>
<gene>
    <name evidence="6" type="ORF">N7U62_16520</name>
</gene>
<feature type="DNA-binding region" description="H-T-H motif" evidence="4">
    <location>
        <begin position="29"/>
        <end position="48"/>
    </location>
</feature>
<evidence type="ECO:0000313" key="7">
    <source>
        <dbReference type="Proteomes" id="UP001300692"/>
    </source>
</evidence>
<dbReference type="SUPFAM" id="SSF48498">
    <property type="entry name" value="Tetracyclin repressor-like, C-terminal domain"/>
    <property type="match status" value="1"/>
</dbReference>
<sequence>MPKAVTFDRAQVIDNATQLFWKKGFHATSMQDLVDATGLNRSSLYNSFGDKHDLFEICLKEYQIWQSKTLSKSFDQDMSPMDSIRDFFSQILKGIKEDADHKGCLLSNCATELSNSDPHIQELLIANKEATIEVFDKKLKAAKEAGELKNDSNSRQLAMYLYTCLHGLQVTALLISDQKELDALVDNILKNL</sequence>
<comment type="caution">
    <text evidence="6">The sequence shown here is derived from an EMBL/GenBank/DDBJ whole genome shotgun (WGS) entry which is preliminary data.</text>
</comment>
<dbReference type="Proteomes" id="UP001300692">
    <property type="component" value="Unassembled WGS sequence"/>
</dbReference>
<dbReference type="EMBL" id="JAOYOD010000001">
    <property type="protein sequence ID" value="MCV9388289.1"/>
    <property type="molecule type" value="Genomic_DNA"/>
</dbReference>
<evidence type="ECO:0000256" key="2">
    <source>
        <dbReference type="ARBA" id="ARBA00023125"/>
    </source>
</evidence>
<dbReference type="InterPro" id="IPR011075">
    <property type="entry name" value="TetR_C"/>
</dbReference>
<dbReference type="PANTHER" id="PTHR47506:SF1">
    <property type="entry name" value="HTH-TYPE TRANSCRIPTIONAL REGULATOR YJDC"/>
    <property type="match status" value="1"/>
</dbReference>
<keyword evidence="1" id="KW-0805">Transcription regulation</keyword>
<evidence type="ECO:0000256" key="3">
    <source>
        <dbReference type="ARBA" id="ARBA00023163"/>
    </source>
</evidence>
<keyword evidence="2 4" id="KW-0238">DNA-binding</keyword>
<keyword evidence="7" id="KW-1185">Reference proteome</keyword>
<dbReference type="PROSITE" id="PS50977">
    <property type="entry name" value="HTH_TETR_2"/>
    <property type="match status" value="1"/>
</dbReference>
<evidence type="ECO:0000256" key="4">
    <source>
        <dbReference type="PROSITE-ProRule" id="PRU00335"/>
    </source>
</evidence>
<protein>
    <submittedName>
        <fullName evidence="6">TetR/AcrR family transcriptional regulator</fullName>
    </submittedName>
</protein>
<reference evidence="6 7" key="1">
    <citation type="submission" date="2022-10" db="EMBL/GenBank/DDBJ databases">
        <title>Comparative genomics and taxonomic characterization of three novel marine species of genus Reichenbachiella exhibiting antioxidant and polysaccharide degradation activities.</title>
        <authorList>
            <person name="Muhammad N."/>
            <person name="Lee Y.-J."/>
            <person name="Ko J."/>
            <person name="Kim S.-G."/>
        </authorList>
    </citation>
    <scope>NUCLEOTIDE SEQUENCE [LARGE SCALE GENOMIC DNA]</scope>
    <source>
        <strain evidence="6 7">ABR2-5</strain>
    </source>
</reference>
<name>A0ABT3CXF7_9BACT</name>
<accession>A0ABT3CXF7</accession>
<feature type="domain" description="HTH tetR-type" evidence="5">
    <location>
        <begin position="6"/>
        <end position="66"/>
    </location>
</feature>
<dbReference type="SUPFAM" id="SSF46689">
    <property type="entry name" value="Homeodomain-like"/>
    <property type="match status" value="1"/>
</dbReference>
<evidence type="ECO:0000313" key="6">
    <source>
        <dbReference type="EMBL" id="MCV9388289.1"/>
    </source>
</evidence>
<dbReference type="PRINTS" id="PR00455">
    <property type="entry name" value="HTHTETR"/>
</dbReference>
<keyword evidence="3" id="KW-0804">Transcription</keyword>
<evidence type="ECO:0000259" key="5">
    <source>
        <dbReference type="PROSITE" id="PS50977"/>
    </source>
</evidence>
<dbReference type="Pfam" id="PF00440">
    <property type="entry name" value="TetR_N"/>
    <property type="match status" value="1"/>
</dbReference>
<evidence type="ECO:0000256" key="1">
    <source>
        <dbReference type="ARBA" id="ARBA00023015"/>
    </source>
</evidence>